<evidence type="ECO:0000313" key="3">
    <source>
        <dbReference type="Proteomes" id="UP000018780"/>
    </source>
</evidence>
<gene>
    <name evidence="2" type="ORF">METH_05710</name>
</gene>
<name>V9VYT9_9RHOB</name>
<dbReference type="STRING" id="999552.METH_05710"/>
<reference evidence="2 3" key="1">
    <citation type="submission" date="2013-09" db="EMBL/GenBank/DDBJ databases">
        <authorList>
            <consortium name="DOE Joint Genome Institute"/>
            <person name="Klenk H.-P."/>
            <person name="Huntemann M."/>
            <person name="Han J."/>
            <person name="Chen A."/>
            <person name="Kyrpides N."/>
            <person name="Mavromatis K."/>
            <person name="Markowitz V."/>
            <person name="Palaniappan K."/>
            <person name="Ivanova N."/>
            <person name="Schaumberg A."/>
            <person name="Pati A."/>
            <person name="Liolios K."/>
            <person name="Nordberg H.P."/>
            <person name="Cantor M.N."/>
            <person name="Hua S.X."/>
            <person name="Woyke T."/>
        </authorList>
    </citation>
    <scope>NUCLEOTIDE SEQUENCE [LARGE SCALE GENOMIC DNA]</scope>
    <source>
        <strain evidence="2 3">DSM 14336</strain>
    </source>
</reference>
<evidence type="ECO:0000256" key="1">
    <source>
        <dbReference type="SAM" id="MobiDB-lite"/>
    </source>
</evidence>
<dbReference type="PATRIC" id="fig|999552.6.peg.1151"/>
<sequence>MSSFHQPGAFPALAQEWAGYTAGTQLKLWRQMSEAAIAAPLQQLRAARSMFELQRKILGLAVPQAAWADTAQPQTAESSKAAEDAASVPPAVQPAQPPARKTAEKPAAKRKTVARKPAAPKTAEQKPAVPAAAGNAAVGKNVPAEAAVAKPEVAKPVVAKASQATPGATDKAAADAASEPSAVFGGSAARRAGPETQRNTAQSAAVAAVTKSFAVQTPAPEPAPPAAKPARPEKAAPGKRPRKPSKLRKMPARNAAKGGEGKE</sequence>
<organism evidence="2 3">
    <name type="scientific">Leisingera methylohalidivorans DSM 14336</name>
    <dbReference type="NCBI Taxonomy" id="999552"/>
    <lineage>
        <taxon>Bacteria</taxon>
        <taxon>Pseudomonadati</taxon>
        <taxon>Pseudomonadota</taxon>
        <taxon>Alphaproteobacteria</taxon>
        <taxon>Rhodobacterales</taxon>
        <taxon>Roseobacteraceae</taxon>
        <taxon>Leisingera</taxon>
    </lineage>
</organism>
<dbReference type="AlphaFoldDB" id="V9VYT9"/>
<dbReference type="Proteomes" id="UP000018780">
    <property type="component" value="Chromosome"/>
</dbReference>
<dbReference type="EMBL" id="CP006773">
    <property type="protein sequence ID" value="AHD02909.1"/>
    <property type="molecule type" value="Genomic_DNA"/>
</dbReference>
<accession>V9VYT9</accession>
<evidence type="ECO:0000313" key="2">
    <source>
        <dbReference type="EMBL" id="AHD02909.1"/>
    </source>
</evidence>
<protein>
    <submittedName>
        <fullName evidence="2">Uncharacterized protein</fullName>
    </submittedName>
</protein>
<dbReference type="RefSeq" id="WP_024089429.1">
    <property type="nucleotide sequence ID" value="NC_023135.1"/>
</dbReference>
<feature type="compositionally biased region" description="Low complexity" evidence="1">
    <location>
        <begin position="156"/>
        <end position="182"/>
    </location>
</feature>
<dbReference type="KEGG" id="lmd:METH_05710"/>
<feature type="compositionally biased region" description="Low complexity" evidence="1">
    <location>
        <begin position="76"/>
        <end position="90"/>
    </location>
</feature>
<dbReference type="HOGENOM" id="CLU_1056888_0_0_5"/>
<keyword evidence="3" id="KW-1185">Reference proteome</keyword>
<dbReference type="OrthoDB" id="7877400at2"/>
<feature type="region of interest" description="Disordered" evidence="1">
    <location>
        <begin position="71"/>
        <end position="132"/>
    </location>
</feature>
<feature type="compositionally biased region" description="Basic residues" evidence="1">
    <location>
        <begin position="237"/>
        <end position="251"/>
    </location>
</feature>
<feature type="region of interest" description="Disordered" evidence="1">
    <location>
        <begin position="156"/>
        <end position="263"/>
    </location>
</feature>
<proteinExistence type="predicted"/>